<sequence length="32" mass="3686">MTNWRKVGDIITKASSWSNSTRFADIQFIQAI</sequence>
<evidence type="ECO:0000313" key="2">
    <source>
        <dbReference type="Proteomes" id="UP000007056"/>
    </source>
</evidence>
<dbReference type="Proteomes" id="UP000007056">
    <property type="component" value="Chromosome"/>
</dbReference>
<proteinExistence type="predicted"/>
<protein>
    <submittedName>
        <fullName evidence="1">Uncharacterized protein</fullName>
    </submittedName>
</protein>
<dbReference type="HOGENOM" id="CLU_3391086_0_0_5"/>
<dbReference type="AlphaFoldDB" id="A8EYV2"/>
<name>A8EYV2_RICCK</name>
<organism evidence="1 2">
    <name type="scientific">Rickettsia canadensis (strain McKiel)</name>
    <dbReference type="NCBI Taxonomy" id="293613"/>
    <lineage>
        <taxon>Bacteria</taxon>
        <taxon>Pseudomonadati</taxon>
        <taxon>Pseudomonadota</taxon>
        <taxon>Alphaproteobacteria</taxon>
        <taxon>Rickettsiales</taxon>
        <taxon>Rickettsiaceae</taxon>
        <taxon>Rickettsieae</taxon>
        <taxon>Rickettsia</taxon>
        <taxon>belli group</taxon>
    </lineage>
</organism>
<accession>A8EYV2</accession>
<gene>
    <name evidence="1" type="ordered locus">A1E_02975</name>
</gene>
<reference evidence="2" key="1">
    <citation type="submission" date="2007-09" db="EMBL/GenBank/DDBJ databases">
        <title>Complete genome sequence of Rickettsia canadensis.</title>
        <authorList>
            <person name="Madan A."/>
            <person name="Fahey J."/>
            <person name="Helton E."/>
            <person name="Ketteman M."/>
            <person name="Madan A."/>
            <person name="Rodrigues S."/>
            <person name="Sanchez A."/>
            <person name="Whiting M."/>
            <person name="Dasch G."/>
            <person name="Eremeeva M."/>
        </authorList>
    </citation>
    <scope>NUCLEOTIDE SEQUENCE [LARGE SCALE GENOMIC DNA]</scope>
    <source>
        <strain evidence="2">McKiel</strain>
    </source>
</reference>
<evidence type="ECO:0000313" key="1">
    <source>
        <dbReference type="EMBL" id="ABV73535.1"/>
    </source>
</evidence>
<dbReference type="EMBL" id="CP000409">
    <property type="protein sequence ID" value="ABV73535.1"/>
    <property type="molecule type" value="Genomic_DNA"/>
</dbReference>
<dbReference type="KEGG" id="rcm:A1E_02975"/>